<protein>
    <submittedName>
        <fullName evidence="1">Uncharacterized protein</fullName>
    </submittedName>
</protein>
<evidence type="ECO:0000313" key="1">
    <source>
        <dbReference type="EMBL" id="MBX13341.1"/>
    </source>
</evidence>
<dbReference type="EMBL" id="GGEC01032857">
    <property type="protein sequence ID" value="MBX13341.1"/>
    <property type="molecule type" value="Transcribed_RNA"/>
</dbReference>
<reference evidence="1" key="1">
    <citation type="submission" date="2018-02" db="EMBL/GenBank/DDBJ databases">
        <title>Rhizophora mucronata_Transcriptome.</title>
        <authorList>
            <person name="Meera S.P."/>
            <person name="Sreeshan A."/>
            <person name="Augustine A."/>
        </authorList>
    </citation>
    <scope>NUCLEOTIDE SEQUENCE</scope>
    <source>
        <tissue evidence="1">Leaf</tissue>
    </source>
</reference>
<proteinExistence type="predicted"/>
<organism evidence="1">
    <name type="scientific">Rhizophora mucronata</name>
    <name type="common">Asiatic mangrove</name>
    <dbReference type="NCBI Taxonomy" id="61149"/>
    <lineage>
        <taxon>Eukaryota</taxon>
        <taxon>Viridiplantae</taxon>
        <taxon>Streptophyta</taxon>
        <taxon>Embryophyta</taxon>
        <taxon>Tracheophyta</taxon>
        <taxon>Spermatophyta</taxon>
        <taxon>Magnoliopsida</taxon>
        <taxon>eudicotyledons</taxon>
        <taxon>Gunneridae</taxon>
        <taxon>Pentapetalae</taxon>
        <taxon>rosids</taxon>
        <taxon>fabids</taxon>
        <taxon>Malpighiales</taxon>
        <taxon>Rhizophoraceae</taxon>
        <taxon>Rhizophora</taxon>
    </lineage>
</organism>
<name>A0A2P2L5W1_RHIMU</name>
<accession>A0A2P2L5W1</accession>
<sequence>MEELRSLLLFYCV</sequence>